<name>A0ABN9PMI7_9DINO</name>
<gene>
    <name evidence="3" type="ORF">PCOR1329_LOCUS3383</name>
</gene>
<feature type="region of interest" description="Disordered" evidence="1">
    <location>
        <begin position="210"/>
        <end position="233"/>
    </location>
</feature>
<dbReference type="PANTHER" id="PTHR10139">
    <property type="entry name" value="DOUBLE-STRAND BREAK REPAIR PROTEIN MRE11"/>
    <property type="match status" value="1"/>
</dbReference>
<evidence type="ECO:0000313" key="4">
    <source>
        <dbReference type="Proteomes" id="UP001189429"/>
    </source>
</evidence>
<dbReference type="InterPro" id="IPR004843">
    <property type="entry name" value="Calcineurin-like_PHP"/>
</dbReference>
<dbReference type="SUPFAM" id="SSF56300">
    <property type="entry name" value="Metallo-dependent phosphatases"/>
    <property type="match status" value="1"/>
</dbReference>
<proteinExistence type="predicted"/>
<reference evidence="3" key="1">
    <citation type="submission" date="2023-10" db="EMBL/GenBank/DDBJ databases">
        <authorList>
            <person name="Chen Y."/>
            <person name="Shah S."/>
            <person name="Dougan E. K."/>
            <person name="Thang M."/>
            <person name="Chan C."/>
        </authorList>
    </citation>
    <scope>NUCLEOTIDE SEQUENCE [LARGE SCALE GENOMIC DNA]</scope>
</reference>
<dbReference type="Proteomes" id="UP001189429">
    <property type="component" value="Unassembled WGS sequence"/>
</dbReference>
<sequence>MAAWPQPADADTLRICVATDTHIGYMGKDNVRKNDALNTFEEVLQICRGSSADLILHGGDLFHENKPQRGCLYNAMELLRRYCLGPGDVGFQVVSGPEMFRRGLVNYEDPNMNVDMPMFMIHGNHDDPGGDSNLSVANLLEVASLVNYFGRAENLENIVVKPVLLQKGQTRVAIFGVTDMASEISVMKDCTVLYKIALSALRHRRMWSSGSTSWCRTDTSPESAQGQQGWRAE</sequence>
<feature type="domain" description="Calcineurin-like phosphoesterase" evidence="2">
    <location>
        <begin position="13"/>
        <end position="149"/>
    </location>
</feature>
<evidence type="ECO:0000259" key="2">
    <source>
        <dbReference type="Pfam" id="PF00149"/>
    </source>
</evidence>
<evidence type="ECO:0000313" key="3">
    <source>
        <dbReference type="EMBL" id="CAK0792938.1"/>
    </source>
</evidence>
<keyword evidence="4" id="KW-1185">Reference proteome</keyword>
<evidence type="ECO:0000256" key="1">
    <source>
        <dbReference type="SAM" id="MobiDB-lite"/>
    </source>
</evidence>
<dbReference type="EMBL" id="CAUYUJ010000869">
    <property type="protein sequence ID" value="CAK0792938.1"/>
    <property type="molecule type" value="Genomic_DNA"/>
</dbReference>
<dbReference type="Gene3D" id="3.60.21.10">
    <property type="match status" value="1"/>
</dbReference>
<dbReference type="PANTHER" id="PTHR10139:SF1">
    <property type="entry name" value="DOUBLE-STRAND BREAK REPAIR PROTEIN MRE11"/>
    <property type="match status" value="1"/>
</dbReference>
<organism evidence="3 4">
    <name type="scientific">Prorocentrum cordatum</name>
    <dbReference type="NCBI Taxonomy" id="2364126"/>
    <lineage>
        <taxon>Eukaryota</taxon>
        <taxon>Sar</taxon>
        <taxon>Alveolata</taxon>
        <taxon>Dinophyceae</taxon>
        <taxon>Prorocentrales</taxon>
        <taxon>Prorocentraceae</taxon>
        <taxon>Prorocentrum</taxon>
    </lineage>
</organism>
<protein>
    <recommendedName>
        <fullName evidence="2">Calcineurin-like phosphoesterase domain-containing protein</fullName>
    </recommendedName>
</protein>
<dbReference type="Pfam" id="PF00149">
    <property type="entry name" value="Metallophos"/>
    <property type="match status" value="1"/>
</dbReference>
<accession>A0ABN9PMI7</accession>
<dbReference type="InterPro" id="IPR029052">
    <property type="entry name" value="Metallo-depent_PP-like"/>
</dbReference>
<comment type="caution">
    <text evidence="3">The sequence shown here is derived from an EMBL/GenBank/DDBJ whole genome shotgun (WGS) entry which is preliminary data.</text>
</comment>